<sequence>MELKKIKKTEQITCFLLLVILCGCTQNEVVTGGLKGEDVSVCFHLNVLAATTLHTRSDTTIVTRSESDPGETADKTLYNLWMGQYNSTGELVAEEYFPSLPKQESVNLPLKRMSGTCHVWAVANAGNLNNKAVSEIDLKSLYVSDVFTEEGLPTGNLCVMTGMWSGEITDNISADIQLSRSLAKIKFTYSVGGENFSFTPTTLELCNVPVKMKYIGDENPEQLTGESDFTTYRFASPGNSSTHYWYMPENPAGKGNNTENKATNKTGDGVEHATCIKLTGEALQDGVLYNDVVFTLYPGNGNNDYNIVRNGLYTINITLTGIDFSDKRVTVGTVPEMQDPDNLGAEKGATGIFQVTTRPGIPWSFTIPNWLSAIVGEHRYESGNRLDFVGPYKVEFETATANPRAEIRETSFTVGEKEIKVRQDASSLTVGSSISLSAEGTAVGNGTFQATKGLPWSATLSSEWGNWLEWDGTAPTPGVEASGTNESLAIKAISSNPSSSVRRGSLQIKGGESVGNSAYIGLTGSISVTQAGSTISGAAQNIGPEASANLAARFIATHDLPWVATVTSGNSWLTLLTSSTGTTDGNSQAINYKSTLNLSSSERTGKITVSVGNGAGDEHPGPVTNITVTQSGSVFDVSPTSLDFENTESSGQVIITGTEGLPWTVTRKNGSTDISVNASGSMLDKSSQFLTFTAPANIGEARSATFTVAVTGGNHSKTVTVNQAAGVSNKVTINSAVVASYKSVVTDFTLYPPFNYDGGSTTSSWLGSDRNGKSSDCTLTSEYSIEVEEGERGSTSSYEGAANYCKAKKDGWRVPTIIELRAIYDNRVTLQNNGVAEFKITQWYWSSSVFNKNGNGRCMLKFRDNGGTGNDAQSQSHYVRCVRDL</sequence>
<evidence type="ECO:0000259" key="2">
    <source>
        <dbReference type="Pfam" id="PF13004"/>
    </source>
</evidence>
<dbReference type="AlphaFoldDB" id="A0A6G1ZE67"/>
<protein>
    <submittedName>
        <fullName evidence="3">DUF4906 domain-containing protein</fullName>
    </submittedName>
</protein>
<dbReference type="Gene3D" id="2.60.40.10">
    <property type="entry name" value="Immunoglobulins"/>
    <property type="match status" value="2"/>
</dbReference>
<dbReference type="Gene3D" id="2.60.40.2580">
    <property type="match status" value="1"/>
</dbReference>
<proteinExistence type="predicted"/>
<dbReference type="RefSeq" id="WP_010803687.1">
    <property type="nucleotide sequence ID" value="NZ_CAJSYT010000001.1"/>
</dbReference>
<dbReference type="InterPro" id="IPR013783">
    <property type="entry name" value="Ig-like_fold"/>
</dbReference>
<name>A0A6G1ZE67_9BACT</name>
<dbReference type="PROSITE" id="PS51257">
    <property type="entry name" value="PROKAR_LIPOPROTEIN"/>
    <property type="match status" value="1"/>
</dbReference>
<dbReference type="Pfam" id="PF07603">
    <property type="entry name" value="Lcl_C"/>
    <property type="match status" value="1"/>
</dbReference>
<dbReference type="Pfam" id="PF13004">
    <property type="entry name" value="BACON"/>
    <property type="match status" value="2"/>
</dbReference>
<evidence type="ECO:0000259" key="1">
    <source>
        <dbReference type="Pfam" id="PF07603"/>
    </source>
</evidence>
<reference evidence="3" key="1">
    <citation type="journal article" date="2019" name="Nat. Med.">
        <title>A library of human gut bacterial isolates paired with longitudinal multiomics data enables mechanistic microbiome research.</title>
        <authorList>
            <person name="Poyet M."/>
            <person name="Groussin M."/>
            <person name="Gibbons S.M."/>
            <person name="Avila-Pacheco J."/>
            <person name="Jiang X."/>
            <person name="Kearney S.M."/>
            <person name="Perrotta A.R."/>
            <person name="Berdy B."/>
            <person name="Zhao S."/>
            <person name="Lieberman T.D."/>
            <person name="Swanson P.K."/>
            <person name="Smith M."/>
            <person name="Roesemann S."/>
            <person name="Alexander J.E."/>
            <person name="Rich S.A."/>
            <person name="Livny J."/>
            <person name="Vlamakis H."/>
            <person name="Clish C."/>
            <person name="Bullock K."/>
            <person name="Deik A."/>
            <person name="Scott J."/>
            <person name="Pierce K.A."/>
            <person name="Xavier R.J."/>
            <person name="Alm E.J."/>
        </authorList>
    </citation>
    <scope>NUCLEOTIDE SEQUENCE</scope>
    <source>
        <strain evidence="3">BIOML-A4</strain>
    </source>
</reference>
<dbReference type="InterPro" id="IPR011460">
    <property type="entry name" value="Lcl_C"/>
</dbReference>
<gene>
    <name evidence="3" type="ORF">GKE01_12160</name>
</gene>
<evidence type="ECO:0000313" key="3">
    <source>
        <dbReference type="EMBL" id="MRY12219.1"/>
    </source>
</evidence>
<dbReference type="EMBL" id="WKLP01000016">
    <property type="protein sequence ID" value="MRY12219.1"/>
    <property type="molecule type" value="Genomic_DNA"/>
</dbReference>
<dbReference type="InterPro" id="IPR024361">
    <property type="entry name" value="BACON"/>
</dbReference>
<feature type="domain" description="Lcl C-terminal" evidence="1">
    <location>
        <begin position="796"/>
        <end position="883"/>
    </location>
</feature>
<comment type="caution">
    <text evidence="3">The sequence shown here is derived from an EMBL/GenBank/DDBJ whole genome shotgun (WGS) entry which is preliminary data.</text>
</comment>
<feature type="domain" description="BACON" evidence="2">
    <location>
        <begin position="562"/>
        <end position="630"/>
    </location>
</feature>
<feature type="domain" description="BACON" evidence="2">
    <location>
        <begin position="689"/>
        <end position="724"/>
    </location>
</feature>
<organism evidence="3">
    <name type="scientific">Parabacteroides goldsteinii</name>
    <dbReference type="NCBI Taxonomy" id="328812"/>
    <lineage>
        <taxon>Bacteria</taxon>
        <taxon>Pseudomonadati</taxon>
        <taxon>Bacteroidota</taxon>
        <taxon>Bacteroidia</taxon>
        <taxon>Bacteroidales</taxon>
        <taxon>Tannerellaceae</taxon>
        <taxon>Parabacteroides</taxon>
    </lineage>
</organism>
<accession>A0A6G1ZE67</accession>